<dbReference type="Proteomes" id="UP000536275">
    <property type="component" value="Unassembled WGS sequence"/>
</dbReference>
<name>A0A8H6BSQ0_CANAX</name>
<evidence type="ECO:0000313" key="1">
    <source>
        <dbReference type="EMBL" id="KAF6062893.1"/>
    </source>
</evidence>
<sequence>MTSGVNMKRKGSSALQPITKTAVERSPTVNLTNNFAASKLKTPTSNTDMEISNNGDIELDNSNNYADDIESLEELLNFDPFKVNVNRQMLVNEFVTDGSLGLVPFLEMNNEQLNDSSMLFDKSYNAINERKTTNHDDYISHNDSHFWK</sequence>
<gene>
    <name evidence="1" type="ORF">FOB64_005931</name>
</gene>
<accession>A0A8H6BSQ0</accession>
<dbReference type="EMBL" id="JABWAD010000061">
    <property type="protein sequence ID" value="KAF6062893.1"/>
    <property type="molecule type" value="Genomic_DNA"/>
</dbReference>
<proteinExistence type="predicted"/>
<comment type="caution">
    <text evidence="1">The sequence shown here is derived from an EMBL/GenBank/DDBJ whole genome shotgun (WGS) entry which is preliminary data.</text>
</comment>
<evidence type="ECO:0000313" key="2">
    <source>
        <dbReference type="Proteomes" id="UP000536275"/>
    </source>
</evidence>
<protein>
    <submittedName>
        <fullName evidence="1">Uncharacterized protein</fullName>
    </submittedName>
</protein>
<dbReference type="AlphaFoldDB" id="A0A8H6BSQ0"/>
<reference evidence="1 2" key="1">
    <citation type="submission" date="2020-03" db="EMBL/GenBank/DDBJ databases">
        <title>FDA dAtabase for Regulatory Grade micrObial Sequences (FDA-ARGOS): Supporting development and validation of Infectious Disease Dx tests.</title>
        <authorList>
            <person name="Campos J."/>
            <person name="Goldberg B."/>
            <person name="Tallon L."/>
            <person name="Sadzewicz L."/>
            <person name="Vavikolanu K."/>
            <person name="Mehta A."/>
            <person name="Aluvathingal J."/>
            <person name="Nadendla S."/>
            <person name="Nandy P."/>
            <person name="Geyer C."/>
            <person name="Yan Y."/>
            <person name="Sichtig H."/>
        </authorList>
    </citation>
    <scope>NUCLEOTIDE SEQUENCE [LARGE SCALE GENOMIC DNA]</scope>
    <source>
        <strain evidence="1 2">FDAARGOS_656</strain>
    </source>
</reference>
<organism evidence="1 2">
    <name type="scientific">Candida albicans</name>
    <name type="common">Yeast</name>
    <dbReference type="NCBI Taxonomy" id="5476"/>
    <lineage>
        <taxon>Eukaryota</taxon>
        <taxon>Fungi</taxon>
        <taxon>Dikarya</taxon>
        <taxon>Ascomycota</taxon>
        <taxon>Saccharomycotina</taxon>
        <taxon>Pichiomycetes</taxon>
        <taxon>Debaryomycetaceae</taxon>
        <taxon>Candida/Lodderomyces clade</taxon>
        <taxon>Candida</taxon>
    </lineage>
</organism>